<feature type="transmembrane region" description="Helical" evidence="1">
    <location>
        <begin position="181"/>
        <end position="204"/>
    </location>
</feature>
<keyword evidence="1" id="KW-0472">Membrane</keyword>
<feature type="transmembrane region" description="Helical" evidence="1">
    <location>
        <begin position="21"/>
        <end position="43"/>
    </location>
</feature>
<protein>
    <recommendedName>
        <fullName evidence="4">DUF2079 domain-containing protein</fullName>
    </recommendedName>
</protein>
<gene>
    <name evidence="2" type="ORF">DLM85_18320</name>
</gene>
<feature type="transmembrane region" description="Helical" evidence="1">
    <location>
        <begin position="216"/>
        <end position="239"/>
    </location>
</feature>
<dbReference type="AlphaFoldDB" id="A0A328BC33"/>
<evidence type="ECO:0000313" key="3">
    <source>
        <dbReference type="Proteomes" id="UP000248553"/>
    </source>
</evidence>
<organism evidence="2 3">
    <name type="scientific">Hymenobacter edaphi</name>
    <dbReference type="NCBI Taxonomy" id="2211146"/>
    <lineage>
        <taxon>Bacteria</taxon>
        <taxon>Pseudomonadati</taxon>
        <taxon>Bacteroidota</taxon>
        <taxon>Cytophagia</taxon>
        <taxon>Cytophagales</taxon>
        <taxon>Hymenobacteraceae</taxon>
        <taxon>Hymenobacter</taxon>
    </lineage>
</organism>
<keyword evidence="3" id="KW-1185">Reference proteome</keyword>
<dbReference type="Pfam" id="PF09852">
    <property type="entry name" value="DUF2079"/>
    <property type="match status" value="1"/>
</dbReference>
<dbReference type="Proteomes" id="UP000248553">
    <property type="component" value="Unassembled WGS sequence"/>
</dbReference>
<evidence type="ECO:0008006" key="4">
    <source>
        <dbReference type="Google" id="ProtNLM"/>
    </source>
</evidence>
<reference evidence="3" key="1">
    <citation type="submission" date="2018-05" db="EMBL/GenBank/DDBJ databases">
        <authorList>
            <person name="Nie L."/>
        </authorList>
    </citation>
    <scope>NUCLEOTIDE SEQUENCE [LARGE SCALE GENOMIC DNA]</scope>
    <source>
        <strain evidence="3">NL</strain>
    </source>
</reference>
<evidence type="ECO:0000313" key="2">
    <source>
        <dbReference type="EMBL" id="RAK64643.1"/>
    </source>
</evidence>
<keyword evidence="1" id="KW-1133">Transmembrane helix</keyword>
<keyword evidence="1" id="KW-0812">Transmembrane</keyword>
<feature type="transmembrane region" description="Helical" evidence="1">
    <location>
        <begin position="97"/>
        <end position="125"/>
    </location>
</feature>
<accession>A0A328BC33</accession>
<dbReference type="InterPro" id="IPR018650">
    <property type="entry name" value="STSV1_Orf64"/>
</dbReference>
<dbReference type="EMBL" id="QHKM01000006">
    <property type="protein sequence ID" value="RAK64643.1"/>
    <property type="molecule type" value="Genomic_DNA"/>
</dbReference>
<evidence type="ECO:0000256" key="1">
    <source>
        <dbReference type="SAM" id="Phobius"/>
    </source>
</evidence>
<name>A0A328BC33_9BACT</name>
<feature type="transmembrane region" description="Helical" evidence="1">
    <location>
        <begin position="369"/>
        <end position="387"/>
    </location>
</feature>
<proteinExistence type="predicted"/>
<feature type="transmembrane region" description="Helical" evidence="1">
    <location>
        <begin position="137"/>
        <end position="154"/>
    </location>
</feature>
<feature type="transmembrane region" description="Helical" evidence="1">
    <location>
        <begin position="297"/>
        <end position="320"/>
    </location>
</feature>
<feature type="transmembrane region" description="Helical" evidence="1">
    <location>
        <begin position="332"/>
        <end position="354"/>
    </location>
</feature>
<comment type="caution">
    <text evidence="2">The sequence shown here is derived from an EMBL/GenBank/DDBJ whole genome shotgun (WGS) entry which is preliminary data.</text>
</comment>
<sequence>MVNRHSTLTKAAPGTARQRNGARGLLLGFGLIYALVSLVNHYLMRTAAFDLGIATHALRSYAHLRAHYVTELLDTPATNFLSSNLHFALVPLLVSPLYWLLGSWTLLVVQIAAVLWGGWGVHVFARARGASYGQANVLMAFFFSSWGIYSALGYDYHDNVVGAMAVPWLVHWFEQRRWGRALLAFGLLLVSKENLALWAAAIMLGLAWKHWRTRPLLLVAVLGAVAALAYFAVITKLVMPGLSATHQQLTQIQRYQHLGGSLEAAVLNVATHPTLLWQCLFENITADPNYNYIKAELWAVLLLSGGLALALRPWYALMLAPILAQKLLANDYGLWGINAQYSIEFAPVLALAVTELGLQLRQGPPRQRYYAASLALAGLATVVTLYTRQSKWYQRETTNFLLAKHYRSTQGLDVRRLRRALDELPAEVPLSAQANLAPWLINRDRLYHFPVLRDAQLVALLKTDKLPWPLAPEAYLQAQQQLRTRGDFRVRYEDDQLLVLERTRPPAQPDEVLPFKL</sequence>